<reference evidence="3 4" key="1">
    <citation type="journal article" date="2015" name="Proc. Natl. Acad. Sci. U.S.A.">
        <title>The resurrection genome of Boea hygrometrica: A blueprint for survival of dehydration.</title>
        <authorList>
            <person name="Xiao L."/>
            <person name="Yang G."/>
            <person name="Zhang L."/>
            <person name="Yang X."/>
            <person name="Zhao S."/>
            <person name="Ji Z."/>
            <person name="Zhou Q."/>
            <person name="Hu M."/>
            <person name="Wang Y."/>
            <person name="Chen M."/>
            <person name="Xu Y."/>
            <person name="Jin H."/>
            <person name="Xiao X."/>
            <person name="Hu G."/>
            <person name="Bao F."/>
            <person name="Hu Y."/>
            <person name="Wan P."/>
            <person name="Li L."/>
            <person name="Deng X."/>
            <person name="Kuang T."/>
            <person name="Xiang C."/>
            <person name="Zhu J.K."/>
            <person name="Oliver M.J."/>
            <person name="He Y."/>
        </authorList>
    </citation>
    <scope>NUCLEOTIDE SEQUENCE [LARGE SCALE GENOMIC DNA]</scope>
    <source>
        <strain evidence="4">cv. XS01</strain>
    </source>
</reference>
<keyword evidence="4" id="KW-1185">Reference proteome</keyword>
<evidence type="ECO:0000256" key="1">
    <source>
        <dbReference type="SAM" id="SignalP"/>
    </source>
</evidence>
<dbReference type="OrthoDB" id="1934418at2759"/>
<name>A0A2Z7CF04_9LAMI</name>
<organism evidence="3 4">
    <name type="scientific">Dorcoceras hygrometricum</name>
    <dbReference type="NCBI Taxonomy" id="472368"/>
    <lineage>
        <taxon>Eukaryota</taxon>
        <taxon>Viridiplantae</taxon>
        <taxon>Streptophyta</taxon>
        <taxon>Embryophyta</taxon>
        <taxon>Tracheophyta</taxon>
        <taxon>Spermatophyta</taxon>
        <taxon>Magnoliopsida</taxon>
        <taxon>eudicotyledons</taxon>
        <taxon>Gunneridae</taxon>
        <taxon>Pentapetalae</taxon>
        <taxon>asterids</taxon>
        <taxon>lamiids</taxon>
        <taxon>Lamiales</taxon>
        <taxon>Gesneriaceae</taxon>
        <taxon>Didymocarpoideae</taxon>
        <taxon>Trichosporeae</taxon>
        <taxon>Loxocarpinae</taxon>
        <taxon>Dorcoceras</taxon>
    </lineage>
</organism>
<proteinExistence type="predicted"/>
<dbReference type="AlphaFoldDB" id="A0A2Z7CF04"/>
<dbReference type="EMBL" id="KQ998671">
    <property type="protein sequence ID" value="KZV42918.1"/>
    <property type="molecule type" value="Genomic_DNA"/>
</dbReference>
<accession>A0A2Z7CF04</accession>
<dbReference type="PANTHER" id="PTHR36069:SF1">
    <property type="entry name" value="EXPRESSED PROTEIN"/>
    <property type="match status" value="1"/>
</dbReference>
<dbReference type="Proteomes" id="UP000250235">
    <property type="component" value="Unassembled WGS sequence"/>
</dbReference>
<feature type="signal peptide" evidence="1">
    <location>
        <begin position="1"/>
        <end position="18"/>
    </location>
</feature>
<dbReference type="InterPro" id="IPR000782">
    <property type="entry name" value="FAS1_domain"/>
</dbReference>
<feature type="chain" id="PRO_5016417705" description="FAS1 domain-containing protein" evidence="1">
    <location>
        <begin position="19"/>
        <end position="231"/>
    </location>
</feature>
<keyword evidence="1" id="KW-0732">Signal</keyword>
<protein>
    <recommendedName>
        <fullName evidence="2">FAS1 domain-containing protein</fullName>
    </recommendedName>
</protein>
<evidence type="ECO:0000313" key="3">
    <source>
        <dbReference type="EMBL" id="KZV42918.1"/>
    </source>
</evidence>
<dbReference type="SMART" id="SM00554">
    <property type="entry name" value="FAS1"/>
    <property type="match status" value="1"/>
</dbReference>
<evidence type="ECO:0000313" key="4">
    <source>
        <dbReference type="Proteomes" id="UP000250235"/>
    </source>
</evidence>
<sequence>MLLVQVMLLCISSISASAVNLPSRSQDIVVAMEEMQRANYFTFVTLINMAPPDLFQSNITFLMPNDRILSGTNIPETTLVDLLLRQSIPSPLLFEHLEHFPTGSMIPTSRPGYVFKVDNDGRERFYLNNVRIVSPNVCTKGSSIRCHGVDGVVQPTSLPLQPNTQPLLSCPNSTVVPPVRSAPPPPFPVVMVLAPPPSAPSSSFSKTCNGRSSVHLLMALLMMIYLVACRV</sequence>
<gene>
    <name evidence="3" type="ORF">F511_14480</name>
</gene>
<dbReference type="InterPro" id="IPR053339">
    <property type="entry name" value="FAS1_domain_protein"/>
</dbReference>
<evidence type="ECO:0000259" key="2">
    <source>
        <dbReference type="SMART" id="SM00554"/>
    </source>
</evidence>
<dbReference type="PANTHER" id="PTHR36069">
    <property type="entry name" value="EXPRESSED PROTEIN-RELATED"/>
    <property type="match status" value="1"/>
</dbReference>
<feature type="domain" description="FAS1" evidence="2">
    <location>
        <begin position="60"/>
        <end position="156"/>
    </location>
</feature>